<evidence type="ECO:0000313" key="8">
    <source>
        <dbReference type="EMBL" id="KAK3333415.1"/>
    </source>
</evidence>
<dbReference type="PANTHER" id="PTHR46143:SF1">
    <property type="entry name" value="CALPAIN-7"/>
    <property type="match status" value="1"/>
</dbReference>
<protein>
    <recommendedName>
        <fullName evidence="7">Calpain catalytic domain-containing protein</fullName>
    </recommendedName>
</protein>
<evidence type="ECO:0000259" key="7">
    <source>
        <dbReference type="PROSITE" id="PS50203"/>
    </source>
</evidence>
<evidence type="ECO:0000256" key="4">
    <source>
        <dbReference type="ARBA" id="ARBA00022807"/>
    </source>
</evidence>
<reference evidence="8" key="2">
    <citation type="submission" date="2023-06" db="EMBL/GenBank/DDBJ databases">
        <authorList>
            <consortium name="Lawrence Berkeley National Laboratory"/>
            <person name="Haridas S."/>
            <person name="Hensen N."/>
            <person name="Bonometti L."/>
            <person name="Westerberg I."/>
            <person name="Brannstrom I.O."/>
            <person name="Guillou S."/>
            <person name="Cros-Aarteil S."/>
            <person name="Calhoun S."/>
            <person name="Kuo A."/>
            <person name="Mondo S."/>
            <person name="Pangilinan J."/>
            <person name="Riley R."/>
            <person name="Labutti K."/>
            <person name="Andreopoulos B."/>
            <person name="Lipzen A."/>
            <person name="Chen C."/>
            <person name="Yanf M."/>
            <person name="Daum C."/>
            <person name="Ng V."/>
            <person name="Clum A."/>
            <person name="Steindorff A."/>
            <person name="Ohm R."/>
            <person name="Martin F."/>
            <person name="Silar P."/>
            <person name="Natvig D."/>
            <person name="Lalanne C."/>
            <person name="Gautier V."/>
            <person name="Ament-Velasquez S.L."/>
            <person name="Kruys A."/>
            <person name="Hutchinson M.I."/>
            <person name="Powell A.J."/>
            <person name="Barry K."/>
            <person name="Miller A.N."/>
            <person name="Grigoriev I.V."/>
            <person name="Debuchy R."/>
            <person name="Gladieux P."/>
            <person name="Thoren M.H."/>
            <person name="Johannesson H."/>
        </authorList>
    </citation>
    <scope>NUCLEOTIDE SEQUENCE</scope>
    <source>
        <strain evidence="8">SMH4131-1</strain>
    </source>
</reference>
<comment type="caution">
    <text evidence="8">The sequence shown here is derived from an EMBL/GenBank/DDBJ whole genome shotgun (WGS) entry which is preliminary data.</text>
</comment>
<dbReference type="PANTHER" id="PTHR46143">
    <property type="entry name" value="CALPAIN-7"/>
    <property type="match status" value="1"/>
</dbReference>
<dbReference type="SUPFAM" id="SSF49758">
    <property type="entry name" value="Calpain large subunit, middle domain (domain III)"/>
    <property type="match status" value="2"/>
</dbReference>
<evidence type="ECO:0000256" key="6">
    <source>
        <dbReference type="PROSITE-ProRule" id="PRU00239"/>
    </source>
</evidence>
<keyword evidence="9" id="KW-1185">Reference proteome</keyword>
<dbReference type="Proteomes" id="UP001286456">
    <property type="component" value="Unassembled WGS sequence"/>
</dbReference>
<dbReference type="Pfam" id="PF00648">
    <property type="entry name" value="Peptidase_C2"/>
    <property type="match status" value="1"/>
</dbReference>
<sequence length="849" mass="92227">MEGKALEYERLLAQASGAQALEQAIVTAQFYMQAAGKASTTSERNRLSRRCKELIALGERLKANAKAVAGSSRPPVPESTRPLTAAEQTIVLRSSRLHGNLFVPWESDPVAASFSKSGTGGDAYIDSSSFSLSAEQQAIFAGWKRPVDIFPAAAQDDPGPRQFMMEAASEIDLAQDLATDCSVVASLCAAVRYLSTKKGSLLCSLMYPFDHEAMRPAVSENGKYVFRMYFNGCWRQVTIDDRLPASSTQRTLYVVDRRNPLLIWPALVEKAYLKIRGGYDFPGSNSGTDLHALTGWIPEQIFLQSDDIELDETWNRIKTAYDQGNAIITLGTGNLSREEEETLGLVKEHDYAVLDLKRDAHNRLFLVKNPWCDSLVWTGVGSTATLSVHTVGSASNDMTNTFWMTFEDVLQHFDSLYVNWSPSLFTYRQDHHFSWEMPSKTEELVFTHNPQYSVLSPSGSPVWVLLSRHWQDGELNILRQRKAERDSSLATVSKQLGFMALSLFATSPPGTRVPLTEGHRCLHQGPYVDSPNTLLRYDPTPGVAQTLVVAQSELPLAKYSFTLSFFSRKPLTVSPAAEALTHNTTVSGAWTRRTAGGSNAHASYLSNPQFALTLPRASPLTLVLSTDVPDLPVHVAVLFSSGGQRVTAVAGRDLLGSSVEYQRGCTFVSVPTADAGTYTVVVSTFEPGQTGRFSLRVCAAVPITLKPVLADAAGRLRTPAPTPARFGDGEERLRARVGVGRLTRASVVARSGSGSGGSVAAPSAIRVALELGAGPRRNVLAVSGEGEFVDAALGLRTPEVDLDPEMVRRSGGLWLVVEQIGGRRSAQGVVVEVLSDSPVQVGEWENADD</sequence>
<dbReference type="PRINTS" id="PR00704">
    <property type="entry name" value="CALPAIN"/>
</dbReference>
<evidence type="ECO:0000256" key="2">
    <source>
        <dbReference type="ARBA" id="ARBA00022670"/>
    </source>
</evidence>
<dbReference type="Gene3D" id="3.90.70.10">
    <property type="entry name" value="Cysteine proteinases"/>
    <property type="match status" value="1"/>
</dbReference>
<dbReference type="InterPro" id="IPR038765">
    <property type="entry name" value="Papain-like_cys_pep_sf"/>
</dbReference>
<dbReference type="InterPro" id="IPR001300">
    <property type="entry name" value="Peptidase_C2_calpain_cat"/>
</dbReference>
<dbReference type="AlphaFoldDB" id="A0AAE0IYT8"/>
<keyword evidence="3 6" id="KW-0378">Hydrolase</keyword>
<dbReference type="Gene3D" id="2.60.120.380">
    <property type="match status" value="1"/>
</dbReference>
<evidence type="ECO:0000256" key="5">
    <source>
        <dbReference type="PIRSR" id="PIRSR622684-1"/>
    </source>
</evidence>
<proteinExistence type="inferred from homology"/>
<dbReference type="GO" id="GO:0006508">
    <property type="term" value="P:proteolysis"/>
    <property type="evidence" value="ECO:0007669"/>
    <property type="project" value="UniProtKB-KW"/>
</dbReference>
<dbReference type="EMBL" id="JAUEPO010000002">
    <property type="protein sequence ID" value="KAK3333415.1"/>
    <property type="molecule type" value="Genomic_DNA"/>
</dbReference>
<name>A0AAE0IYT8_9PEZI</name>
<comment type="similarity">
    <text evidence="1">Belongs to the peptidase C2 family. PalB/RIM13 subfamily.</text>
</comment>
<dbReference type="InterPro" id="IPR036213">
    <property type="entry name" value="Calpain_III_sf"/>
</dbReference>
<keyword evidence="2 6" id="KW-0645">Protease</keyword>
<accession>A0AAE0IYT8</accession>
<feature type="domain" description="Calpain catalytic" evidence="7">
    <location>
        <begin position="104"/>
        <end position="422"/>
    </location>
</feature>
<dbReference type="InterPro" id="IPR022684">
    <property type="entry name" value="Calpain_cysteine_protease"/>
</dbReference>
<dbReference type="GO" id="GO:0004198">
    <property type="term" value="F:calcium-dependent cysteine-type endopeptidase activity"/>
    <property type="evidence" value="ECO:0007669"/>
    <property type="project" value="InterPro"/>
</dbReference>
<dbReference type="PROSITE" id="PS50203">
    <property type="entry name" value="CALPAIN_CAT"/>
    <property type="match status" value="1"/>
</dbReference>
<dbReference type="CDD" id="cd00044">
    <property type="entry name" value="CysPc"/>
    <property type="match status" value="1"/>
</dbReference>
<dbReference type="InterPro" id="IPR022683">
    <property type="entry name" value="Calpain_III"/>
</dbReference>
<dbReference type="Pfam" id="PF25435">
    <property type="entry name" value="PalB_C"/>
    <property type="match status" value="1"/>
</dbReference>
<evidence type="ECO:0000313" key="9">
    <source>
        <dbReference type="Proteomes" id="UP001286456"/>
    </source>
</evidence>
<dbReference type="SUPFAM" id="SSF54001">
    <property type="entry name" value="Cysteine proteinases"/>
    <property type="match status" value="1"/>
</dbReference>
<keyword evidence="4 6" id="KW-0788">Thiol protease</keyword>
<reference evidence="8" key="1">
    <citation type="journal article" date="2023" name="Mol. Phylogenet. Evol.">
        <title>Genome-scale phylogeny and comparative genomics of the fungal order Sordariales.</title>
        <authorList>
            <person name="Hensen N."/>
            <person name="Bonometti L."/>
            <person name="Westerberg I."/>
            <person name="Brannstrom I.O."/>
            <person name="Guillou S."/>
            <person name="Cros-Aarteil S."/>
            <person name="Calhoun S."/>
            <person name="Haridas S."/>
            <person name="Kuo A."/>
            <person name="Mondo S."/>
            <person name="Pangilinan J."/>
            <person name="Riley R."/>
            <person name="LaButti K."/>
            <person name="Andreopoulos B."/>
            <person name="Lipzen A."/>
            <person name="Chen C."/>
            <person name="Yan M."/>
            <person name="Daum C."/>
            <person name="Ng V."/>
            <person name="Clum A."/>
            <person name="Steindorff A."/>
            <person name="Ohm R.A."/>
            <person name="Martin F."/>
            <person name="Silar P."/>
            <person name="Natvig D.O."/>
            <person name="Lalanne C."/>
            <person name="Gautier V."/>
            <person name="Ament-Velasquez S.L."/>
            <person name="Kruys A."/>
            <person name="Hutchinson M.I."/>
            <person name="Powell A.J."/>
            <person name="Barry K."/>
            <person name="Miller A.N."/>
            <person name="Grigoriev I.V."/>
            <person name="Debuchy R."/>
            <person name="Gladieux P."/>
            <person name="Hiltunen Thoren M."/>
            <person name="Johannesson H."/>
        </authorList>
    </citation>
    <scope>NUCLEOTIDE SEQUENCE</scope>
    <source>
        <strain evidence="8">SMH4131-1</strain>
    </source>
</reference>
<evidence type="ECO:0000256" key="3">
    <source>
        <dbReference type="ARBA" id="ARBA00022801"/>
    </source>
</evidence>
<organism evidence="8 9">
    <name type="scientific">Cercophora scortea</name>
    <dbReference type="NCBI Taxonomy" id="314031"/>
    <lineage>
        <taxon>Eukaryota</taxon>
        <taxon>Fungi</taxon>
        <taxon>Dikarya</taxon>
        <taxon>Ascomycota</taxon>
        <taxon>Pezizomycotina</taxon>
        <taxon>Sordariomycetes</taxon>
        <taxon>Sordariomycetidae</taxon>
        <taxon>Sordariales</taxon>
        <taxon>Lasiosphaeriaceae</taxon>
        <taxon>Cercophora</taxon>
    </lineage>
</organism>
<feature type="active site" evidence="5 6">
    <location>
        <position position="369"/>
    </location>
</feature>
<dbReference type="SMART" id="SM00230">
    <property type="entry name" value="CysPc"/>
    <property type="match status" value="1"/>
</dbReference>
<feature type="active site" evidence="5 6">
    <location>
        <position position="181"/>
    </location>
</feature>
<evidence type="ECO:0000256" key="1">
    <source>
        <dbReference type="ARBA" id="ARBA00010193"/>
    </source>
</evidence>
<gene>
    <name evidence="8" type="ORF">B0T19DRAFT_458677</name>
</gene>
<dbReference type="InterPro" id="IPR051297">
    <property type="entry name" value="PalB/RIM13"/>
</dbReference>
<feature type="active site" evidence="5 6">
    <location>
        <position position="349"/>
    </location>
</feature>
<dbReference type="SMART" id="SM00720">
    <property type="entry name" value="calpain_III"/>
    <property type="match status" value="1"/>
</dbReference>